<dbReference type="GeneID" id="8383369"/>
<feature type="domain" description="ABC transporter" evidence="4">
    <location>
        <begin position="6"/>
        <end position="232"/>
    </location>
</feature>
<dbReference type="GO" id="GO:0005524">
    <property type="term" value="F:ATP binding"/>
    <property type="evidence" value="ECO:0007669"/>
    <property type="project" value="UniProtKB-KW"/>
</dbReference>
<keyword evidence="1" id="KW-0813">Transport</keyword>
<keyword evidence="3" id="KW-0067">ATP-binding</keyword>
<dbReference type="PROSITE" id="PS50893">
    <property type="entry name" value="ABC_TRANSPORTER_2"/>
    <property type="match status" value="1"/>
</dbReference>
<dbReference type="SUPFAM" id="SSF52540">
    <property type="entry name" value="P-loop containing nucleoside triphosphate hydrolases"/>
    <property type="match status" value="1"/>
</dbReference>
<dbReference type="Gene3D" id="3.40.50.300">
    <property type="entry name" value="P-loop containing nucleotide triphosphate hydrolases"/>
    <property type="match status" value="1"/>
</dbReference>
<dbReference type="PROSITE" id="PS00675">
    <property type="entry name" value="SIGMA54_INTERACT_1"/>
    <property type="match status" value="1"/>
</dbReference>
<dbReference type="STRING" id="519442.Huta_1095"/>
<dbReference type="AlphaFoldDB" id="C7NM66"/>
<dbReference type="HOGENOM" id="CLU_000604_1_22_2"/>
<keyword evidence="2" id="KW-0547">Nucleotide-binding</keyword>
<accession>C7NM66</accession>
<evidence type="ECO:0000256" key="3">
    <source>
        <dbReference type="ARBA" id="ARBA00022840"/>
    </source>
</evidence>
<dbReference type="InterPro" id="IPR003439">
    <property type="entry name" value="ABC_transporter-like_ATP-bd"/>
</dbReference>
<dbReference type="OrthoDB" id="302885at2157"/>
<organism evidence="5 6">
    <name type="scientific">Halorhabdus utahensis (strain DSM 12940 / JCM 11049 / AX-2)</name>
    <dbReference type="NCBI Taxonomy" id="519442"/>
    <lineage>
        <taxon>Archaea</taxon>
        <taxon>Methanobacteriati</taxon>
        <taxon>Methanobacteriota</taxon>
        <taxon>Stenosarchaea group</taxon>
        <taxon>Halobacteria</taxon>
        <taxon>Halobacteriales</taxon>
        <taxon>Haloarculaceae</taxon>
        <taxon>Halorhabdus</taxon>
    </lineage>
</organism>
<evidence type="ECO:0000256" key="1">
    <source>
        <dbReference type="ARBA" id="ARBA00022448"/>
    </source>
</evidence>
<dbReference type="Pfam" id="PF00005">
    <property type="entry name" value="ABC_tran"/>
    <property type="match status" value="1"/>
</dbReference>
<dbReference type="GO" id="GO:0005886">
    <property type="term" value="C:plasma membrane"/>
    <property type="evidence" value="ECO:0007669"/>
    <property type="project" value="TreeGrafter"/>
</dbReference>
<dbReference type="EMBL" id="CP001687">
    <property type="protein sequence ID" value="ACV11274.1"/>
    <property type="molecule type" value="Genomic_DNA"/>
</dbReference>
<dbReference type="GO" id="GO:0016887">
    <property type="term" value="F:ATP hydrolysis activity"/>
    <property type="evidence" value="ECO:0007669"/>
    <property type="project" value="InterPro"/>
</dbReference>
<dbReference type="PANTHER" id="PTHR24220">
    <property type="entry name" value="IMPORT ATP-BINDING PROTEIN"/>
    <property type="match status" value="1"/>
</dbReference>
<sequence length="232" mass="25327">MSETVLRATDLRVRRGGNDVIDGVTVAVDDGETVLVQGQSGSGKTTLFEIFGLLSDCSSGELVIDGVDVTGLSRRERALFRRDRLGMVYQDFQLIDDLTARENAQLPQSHARSYDDAWLDTVLDGLGISPIADRYPSTLSGGEKQRVAIARAVANKPDIVLADEPTGQLDPETTDRVISLLFEASELAATTLLTVSHDRRITSHFETIYRLTDGTLTRTETGDQRPISSDES</sequence>
<dbReference type="InterPro" id="IPR003593">
    <property type="entry name" value="AAA+_ATPase"/>
</dbReference>
<dbReference type="InterPro" id="IPR015854">
    <property type="entry name" value="ABC_transpr_LolD-like"/>
</dbReference>
<dbReference type="eggNOG" id="arCOG00922">
    <property type="taxonomic scope" value="Archaea"/>
</dbReference>
<protein>
    <submittedName>
        <fullName evidence="5">Sigma 54 interacting domain protein</fullName>
    </submittedName>
</protein>
<evidence type="ECO:0000256" key="2">
    <source>
        <dbReference type="ARBA" id="ARBA00022741"/>
    </source>
</evidence>
<dbReference type="KEGG" id="hut:Huta_1095"/>
<dbReference type="SMART" id="SM00382">
    <property type="entry name" value="AAA"/>
    <property type="match status" value="1"/>
</dbReference>
<dbReference type="Proteomes" id="UP000002071">
    <property type="component" value="Chromosome"/>
</dbReference>
<name>C7NM66_HALUD</name>
<keyword evidence="6" id="KW-1185">Reference proteome</keyword>
<dbReference type="RefSeq" id="WP_015788850.1">
    <property type="nucleotide sequence ID" value="NC_013158.1"/>
</dbReference>
<evidence type="ECO:0000313" key="5">
    <source>
        <dbReference type="EMBL" id="ACV11274.1"/>
    </source>
</evidence>
<dbReference type="InterPro" id="IPR027417">
    <property type="entry name" value="P-loop_NTPase"/>
</dbReference>
<dbReference type="CDD" id="cd03255">
    <property type="entry name" value="ABC_MJ0796_LolCDE_FtsE"/>
    <property type="match status" value="1"/>
</dbReference>
<dbReference type="InterPro" id="IPR017871">
    <property type="entry name" value="ABC_transporter-like_CS"/>
</dbReference>
<dbReference type="InterPro" id="IPR025662">
    <property type="entry name" value="Sigma_54_int_dom_ATP-bd_1"/>
</dbReference>
<evidence type="ECO:0000313" key="6">
    <source>
        <dbReference type="Proteomes" id="UP000002071"/>
    </source>
</evidence>
<dbReference type="GO" id="GO:0022857">
    <property type="term" value="F:transmembrane transporter activity"/>
    <property type="evidence" value="ECO:0007669"/>
    <property type="project" value="TreeGrafter"/>
</dbReference>
<dbReference type="InterPro" id="IPR017911">
    <property type="entry name" value="MacB-like_ATP-bd"/>
</dbReference>
<proteinExistence type="predicted"/>
<gene>
    <name evidence="5" type="ordered locus">Huta_1095</name>
</gene>
<reference evidence="5 6" key="1">
    <citation type="journal article" date="2009" name="Stand. Genomic Sci.">
        <title>Complete genome sequence of Halorhabdus utahensis type strain (AX-2).</title>
        <authorList>
            <person name="Anderson I."/>
            <person name="Tindall B.J."/>
            <person name="Pomrenke H."/>
            <person name="Goker M."/>
            <person name="Lapidus A."/>
            <person name="Nolan M."/>
            <person name="Copeland A."/>
            <person name="Glavina Del Rio T."/>
            <person name="Chen F."/>
            <person name="Tice H."/>
            <person name="Cheng J.F."/>
            <person name="Lucas S."/>
            <person name="Chertkov O."/>
            <person name="Bruce D."/>
            <person name="Brettin T."/>
            <person name="Detter J.C."/>
            <person name="Han C."/>
            <person name="Goodwin L."/>
            <person name="Land M."/>
            <person name="Hauser L."/>
            <person name="Chang Y.J."/>
            <person name="Jeffries C.D."/>
            <person name="Pitluck S."/>
            <person name="Pati A."/>
            <person name="Mavromatis K."/>
            <person name="Ivanova N."/>
            <person name="Ovchinnikova G."/>
            <person name="Chen A."/>
            <person name="Palaniappan K."/>
            <person name="Chain P."/>
            <person name="Rohde M."/>
            <person name="Bristow J."/>
            <person name="Eisen J.A."/>
            <person name="Markowitz V."/>
            <person name="Hugenholtz P."/>
            <person name="Kyrpides N.C."/>
            <person name="Klenk H.P."/>
        </authorList>
    </citation>
    <scope>NUCLEOTIDE SEQUENCE [LARGE SCALE GENOMIC DNA]</scope>
    <source>
        <strain evidence="6">DSM 12940 / JCM 11049 / AX-2</strain>
    </source>
</reference>
<dbReference type="PROSITE" id="PS00211">
    <property type="entry name" value="ABC_TRANSPORTER_1"/>
    <property type="match status" value="1"/>
</dbReference>
<evidence type="ECO:0000259" key="4">
    <source>
        <dbReference type="PROSITE" id="PS50893"/>
    </source>
</evidence>